<evidence type="ECO:0000256" key="2">
    <source>
        <dbReference type="SAM" id="MobiDB-lite"/>
    </source>
</evidence>
<dbReference type="RefSeq" id="WP_085092742.1">
    <property type="nucleotide sequence ID" value="NZ_JACKRW010000404.1"/>
</dbReference>
<feature type="compositionally biased region" description="Low complexity" evidence="2">
    <location>
        <begin position="352"/>
        <end position="361"/>
    </location>
</feature>
<name>A0A1X1RK60_MYCFA</name>
<evidence type="ECO:0000256" key="1">
    <source>
        <dbReference type="ARBA" id="ARBA00010652"/>
    </source>
</evidence>
<feature type="region of interest" description="Disordered" evidence="2">
    <location>
        <begin position="385"/>
        <end position="407"/>
    </location>
</feature>
<feature type="region of interest" description="Disordered" evidence="2">
    <location>
        <begin position="165"/>
        <end position="196"/>
    </location>
</feature>
<keyword evidence="5" id="KW-1185">Reference proteome</keyword>
<comment type="similarity">
    <text evidence="1">Belongs to the mycobacterial PPE family.</text>
</comment>
<dbReference type="STRING" id="1793.AWC04_02425"/>
<dbReference type="OrthoDB" id="4753702at2"/>
<sequence length="407" mass="39900">MAPNPADPPDVTSVEFWMGPSAASFFASAAEFEALAAAIIGMLGGQAAVRAAMEFAWPDPTGAAAVLANVPHMLWMATAAGLLQGAAAMITATGQGFEMARMATPTPAEVAYNQGEHVALNNANFLGFLTPYIVANRNLYASYWVRGVSNKVSYEAASVAGVQAIPPLPPPPPTASPMSGSGSGLGQGAGTDALSGAGSPMEMMMSVLPMVMQMPASLGQSLGGGGPLQSLGQVPQQIFGQLSSLASQVGEVDGANLGDSAALSNAGWTTATPQAGGPVSASLTGGGTAGVASAGAALRSPASWSSTVNASAGGQPAAAVSRIAEARGGATTPASMAGMGSGGAMMAPLAHGAAAGQGSQQRQESETQPSGAAVLVSAAAAFRSPDGLPTISGSSGTQFGGAEQERH</sequence>
<evidence type="ECO:0000313" key="5">
    <source>
        <dbReference type="Proteomes" id="UP000193484"/>
    </source>
</evidence>
<dbReference type="SUPFAM" id="SSF140459">
    <property type="entry name" value="PE/PPE dimer-like"/>
    <property type="match status" value="1"/>
</dbReference>
<dbReference type="Proteomes" id="UP000193484">
    <property type="component" value="Unassembled WGS sequence"/>
</dbReference>
<dbReference type="InterPro" id="IPR038332">
    <property type="entry name" value="PPE_sf"/>
</dbReference>
<dbReference type="EMBL" id="LQOJ01000017">
    <property type="protein sequence ID" value="ORV08025.1"/>
    <property type="molecule type" value="Genomic_DNA"/>
</dbReference>
<reference evidence="4 5" key="1">
    <citation type="submission" date="2016-01" db="EMBL/GenBank/DDBJ databases">
        <title>The new phylogeny of the genus Mycobacterium.</title>
        <authorList>
            <person name="Tarcisio F."/>
            <person name="Conor M."/>
            <person name="Antonella G."/>
            <person name="Elisabetta G."/>
            <person name="Giulia F.S."/>
            <person name="Sara T."/>
            <person name="Anna F."/>
            <person name="Clotilde B."/>
            <person name="Roberto B."/>
            <person name="Veronica D.S."/>
            <person name="Fabio R."/>
            <person name="Monica P."/>
            <person name="Olivier J."/>
            <person name="Enrico T."/>
            <person name="Nicola S."/>
        </authorList>
    </citation>
    <scope>NUCLEOTIDE SEQUENCE [LARGE SCALE GENOMIC DNA]</scope>
    <source>
        <strain evidence="4 5">DSM 44179</strain>
    </source>
</reference>
<evidence type="ECO:0000313" key="4">
    <source>
        <dbReference type="EMBL" id="ORV08025.1"/>
    </source>
</evidence>
<dbReference type="AlphaFoldDB" id="A0A1X1RK60"/>
<evidence type="ECO:0000259" key="3">
    <source>
        <dbReference type="Pfam" id="PF00823"/>
    </source>
</evidence>
<gene>
    <name evidence="4" type="ORF">AWC04_02425</name>
</gene>
<feature type="domain" description="PPE" evidence="3">
    <location>
        <begin position="6"/>
        <end position="165"/>
    </location>
</feature>
<organism evidence="4 5">
    <name type="scientific">Mycolicibacterium fallax</name>
    <name type="common">Mycobacterium fallax</name>
    <dbReference type="NCBI Taxonomy" id="1793"/>
    <lineage>
        <taxon>Bacteria</taxon>
        <taxon>Bacillati</taxon>
        <taxon>Actinomycetota</taxon>
        <taxon>Actinomycetes</taxon>
        <taxon>Mycobacteriales</taxon>
        <taxon>Mycobacteriaceae</taxon>
        <taxon>Mycolicibacterium</taxon>
    </lineage>
</organism>
<proteinExistence type="inferred from homology"/>
<feature type="compositionally biased region" description="Pro residues" evidence="2">
    <location>
        <begin position="166"/>
        <end position="175"/>
    </location>
</feature>
<dbReference type="Pfam" id="PF00823">
    <property type="entry name" value="PPE"/>
    <property type="match status" value="1"/>
</dbReference>
<dbReference type="InterPro" id="IPR000030">
    <property type="entry name" value="PPE_dom"/>
</dbReference>
<dbReference type="Gene3D" id="1.20.1260.20">
    <property type="entry name" value="PPE superfamily"/>
    <property type="match status" value="1"/>
</dbReference>
<feature type="region of interest" description="Disordered" evidence="2">
    <location>
        <begin position="352"/>
        <end position="372"/>
    </location>
</feature>
<comment type="caution">
    <text evidence="4">The sequence shown here is derived from an EMBL/GenBank/DDBJ whole genome shotgun (WGS) entry which is preliminary data.</text>
</comment>
<protein>
    <recommendedName>
        <fullName evidence="3">PPE domain-containing protein</fullName>
    </recommendedName>
</protein>
<accession>A0A1X1RK60</accession>